<dbReference type="RefSeq" id="WP_123423683.1">
    <property type="nucleotide sequence ID" value="NZ_MOBJ01000003.1"/>
</dbReference>
<organism evidence="3 4">
    <name type="scientific">Pseudomonas brassicacearum</name>
    <dbReference type="NCBI Taxonomy" id="930166"/>
    <lineage>
        <taxon>Bacteria</taxon>
        <taxon>Pseudomonadati</taxon>
        <taxon>Pseudomonadota</taxon>
        <taxon>Gammaproteobacteria</taxon>
        <taxon>Pseudomonadales</taxon>
        <taxon>Pseudomonadaceae</taxon>
        <taxon>Pseudomonas</taxon>
    </lineage>
</organism>
<dbReference type="InterPro" id="IPR018712">
    <property type="entry name" value="Tle1-like_cat"/>
</dbReference>
<evidence type="ECO:0000259" key="2">
    <source>
        <dbReference type="Pfam" id="PF09994"/>
    </source>
</evidence>
<dbReference type="PANTHER" id="PTHR33840">
    <property type="match status" value="1"/>
</dbReference>
<dbReference type="EMBL" id="MOBJ01000003">
    <property type="protein sequence ID" value="RON10505.1"/>
    <property type="molecule type" value="Genomic_DNA"/>
</dbReference>
<dbReference type="InterPro" id="IPR008727">
    <property type="entry name" value="PAAR_motif"/>
</dbReference>
<evidence type="ECO:0000313" key="4">
    <source>
        <dbReference type="Proteomes" id="UP000286071"/>
    </source>
</evidence>
<dbReference type="Proteomes" id="UP000286071">
    <property type="component" value="Unassembled WGS sequence"/>
</dbReference>
<dbReference type="PANTHER" id="PTHR33840:SF1">
    <property type="entry name" value="TLE1 PHOSPHOLIPASE DOMAIN-CONTAINING PROTEIN"/>
    <property type="match status" value="1"/>
</dbReference>
<gene>
    <name evidence="3" type="ORF">BK659_03055</name>
</gene>
<protein>
    <recommendedName>
        <fullName evidence="2">T6SS Phospholipase effector Tle1-like catalytic domain-containing protein</fullName>
    </recommendedName>
</protein>
<dbReference type="Pfam" id="PF09994">
    <property type="entry name" value="T6SS_Tle1-like_cat"/>
    <property type="match status" value="1"/>
</dbReference>
<comment type="caution">
    <text evidence="3">The sequence shown here is derived from an EMBL/GenBank/DDBJ whole genome shotgun (WGS) entry which is preliminary data.</text>
</comment>
<name>A0A423HB97_9PSED</name>
<proteinExistence type="predicted"/>
<feature type="region of interest" description="Disordered" evidence="1">
    <location>
        <begin position="96"/>
        <end position="134"/>
    </location>
</feature>
<dbReference type="AlphaFoldDB" id="A0A423HB97"/>
<dbReference type="CDD" id="cd14744">
    <property type="entry name" value="PAAR_CT_2"/>
    <property type="match status" value="1"/>
</dbReference>
<dbReference type="OrthoDB" id="4378831at2"/>
<feature type="domain" description="T6SS Phospholipase effector Tle1-like catalytic" evidence="2">
    <location>
        <begin position="329"/>
        <end position="421"/>
    </location>
</feature>
<evidence type="ECO:0000313" key="3">
    <source>
        <dbReference type="EMBL" id="RON10505.1"/>
    </source>
</evidence>
<sequence length="606" mass="65815">MAVGHFIRLGDKTTCGGKVLEGDTRVMMHDIPHARAGDRVSCGKDNKTYVIEGGISYIDSHGRLAAGTLDSISSCPCKAELIPSLLTSTYLSKKAPAPKTSRVVAQPAPQPARFSSTTQAPTQQQPPSGLMAKQPTPNKISIALRIGVFFDGTGNNADNTARGLACGAHHPITPEDLDASCKPYMSDPDSSYGNDLTNIKKLSDLYSAPEGLEGEGSNKVAQRMIYVEGIGTQAGEKDSLMGAGTGRGDTGVVGRVQQAFDFIANLIDRVVQENPDGEITSLTFDTFGFSRGAAAARHFANEVALGGRGLLERVLISNAQGFSRHFLGQYNHDIHVGFIGLFDTVASIAGFTNLGNVQSAVAPGLRLHLPRAKFSNVVHLVASDEHRANYPLSRVRPDHPEIVLPGVHSNIGGGYRVEAQEQVLIGPMQGLTVTQGTEVTSTSIYRDAQWYKNQMIELGWPAAVLEIVTPAPKLLPRDQQDPSGVREQRVYAGLQLKRSVRGELSRVYLRVMYALAKQKGVRFEDIDEHDPDYTVPTELQPLCSRFVAGDYRVTAAEEALLKLRYIHTSAHWNHPLDKTVQREAKLFYINAPTADAMRVQHPHVPD</sequence>
<feature type="compositionally biased region" description="Low complexity" evidence="1">
    <location>
        <begin position="115"/>
        <end position="128"/>
    </location>
</feature>
<dbReference type="Pfam" id="PF05488">
    <property type="entry name" value="PAAR_motif"/>
    <property type="match status" value="1"/>
</dbReference>
<reference evidence="3 4" key="1">
    <citation type="submission" date="2016-10" db="EMBL/GenBank/DDBJ databases">
        <title>Comparative genome analysis of multiple Pseudomonas spp. focuses on biocontrol and plant growth promoting traits.</title>
        <authorList>
            <person name="Tao X.-Y."/>
            <person name="Taylor C.G."/>
        </authorList>
    </citation>
    <scope>NUCLEOTIDE SEQUENCE [LARGE SCALE GENOMIC DNA]</scope>
    <source>
        <strain evidence="3 4">48H11</strain>
    </source>
</reference>
<accession>A0A423HB97</accession>
<evidence type="ECO:0000256" key="1">
    <source>
        <dbReference type="SAM" id="MobiDB-lite"/>
    </source>
</evidence>